<keyword evidence="3" id="KW-1185">Reference proteome</keyword>
<dbReference type="AlphaFoldDB" id="A0A846MNT0"/>
<name>A0A846MNT0_9BACT</name>
<dbReference type="EMBL" id="JAASRN010000001">
    <property type="protein sequence ID" value="NIK73154.1"/>
    <property type="molecule type" value="Genomic_DNA"/>
</dbReference>
<comment type="caution">
    <text evidence="2">The sequence shown here is derived from an EMBL/GenBank/DDBJ whole genome shotgun (WGS) entry which is preliminary data.</text>
</comment>
<organism evidence="2 3">
    <name type="scientific">Thermonema lapsum</name>
    <dbReference type="NCBI Taxonomy" id="28195"/>
    <lineage>
        <taxon>Bacteria</taxon>
        <taxon>Pseudomonadati</taxon>
        <taxon>Bacteroidota</taxon>
        <taxon>Cytophagia</taxon>
        <taxon>Cytophagales</taxon>
        <taxon>Thermonemataceae</taxon>
        <taxon>Thermonema</taxon>
    </lineage>
</organism>
<accession>A0A846MNT0</accession>
<protein>
    <submittedName>
        <fullName evidence="2">Uncharacterized protein</fullName>
    </submittedName>
</protein>
<evidence type="ECO:0000313" key="2">
    <source>
        <dbReference type="EMBL" id="NIK73154.1"/>
    </source>
</evidence>
<evidence type="ECO:0000256" key="1">
    <source>
        <dbReference type="SAM" id="MobiDB-lite"/>
    </source>
</evidence>
<proteinExistence type="predicted"/>
<feature type="region of interest" description="Disordered" evidence="1">
    <location>
        <begin position="1"/>
        <end position="28"/>
    </location>
</feature>
<dbReference type="Proteomes" id="UP000537126">
    <property type="component" value="Unassembled WGS sequence"/>
</dbReference>
<reference evidence="2 3" key="1">
    <citation type="submission" date="2020-03" db="EMBL/GenBank/DDBJ databases">
        <title>Genomic Encyclopedia of Type Strains, Phase IV (KMG-IV): sequencing the most valuable type-strain genomes for metagenomic binning, comparative biology and taxonomic classification.</title>
        <authorList>
            <person name="Goeker M."/>
        </authorList>
    </citation>
    <scope>NUCLEOTIDE SEQUENCE [LARGE SCALE GENOMIC DNA]</scope>
    <source>
        <strain evidence="2 3">DSM 5718</strain>
    </source>
</reference>
<gene>
    <name evidence="2" type="ORF">FHS56_000640</name>
</gene>
<evidence type="ECO:0000313" key="3">
    <source>
        <dbReference type="Proteomes" id="UP000537126"/>
    </source>
</evidence>
<sequence>MVEQKSIVCRPKQRVGDSPPRTSSKKKQKSLFTFSSLYKRVLKQAFELLKETPVIFGEQS</sequence>